<sequence>MDPFDASQLHRQTTNGLGDGNGDSDTSDVYVLNEEEEAEGEEEECEPGMKCNSKKLYAGREDKKGRFHWQTTIPKDVGSAVESYKTAKWALLVRYVKVYGDPRKVLEIHSIVIQSPVLKKLLRQVLKGYPGVTVELKRLEFAGKMEPLIHRWPQLQDAVSKIDPK</sequence>
<proteinExistence type="predicted"/>
<evidence type="ECO:0000313" key="1">
    <source>
        <dbReference type="EMBL" id="KAK3061854.1"/>
    </source>
</evidence>
<comment type="caution">
    <text evidence="1">The sequence shown here is derived from an EMBL/GenBank/DDBJ whole genome shotgun (WGS) entry which is preliminary data.</text>
</comment>
<name>A0ACC3D4T9_9PEZI</name>
<gene>
    <name evidence="1" type="ORF">LTS18_005308</name>
</gene>
<accession>A0ACC3D4T9</accession>
<reference evidence="1" key="1">
    <citation type="submission" date="2024-09" db="EMBL/GenBank/DDBJ databases">
        <title>Black Yeasts Isolated from many extreme environments.</title>
        <authorList>
            <person name="Coleine C."/>
            <person name="Stajich J.E."/>
            <person name="Selbmann L."/>
        </authorList>
    </citation>
    <scope>NUCLEOTIDE SEQUENCE</scope>
    <source>
        <strain evidence="1">CCFEE 5737</strain>
    </source>
</reference>
<dbReference type="EMBL" id="JAWDJW010007590">
    <property type="protein sequence ID" value="KAK3061854.1"/>
    <property type="molecule type" value="Genomic_DNA"/>
</dbReference>
<dbReference type="Proteomes" id="UP001186974">
    <property type="component" value="Unassembled WGS sequence"/>
</dbReference>
<keyword evidence="2" id="KW-1185">Reference proteome</keyword>
<evidence type="ECO:0000313" key="2">
    <source>
        <dbReference type="Proteomes" id="UP001186974"/>
    </source>
</evidence>
<protein>
    <submittedName>
        <fullName evidence="1">Uncharacterized protein</fullName>
    </submittedName>
</protein>
<feature type="non-terminal residue" evidence="1">
    <location>
        <position position="165"/>
    </location>
</feature>
<organism evidence="1 2">
    <name type="scientific">Coniosporium uncinatum</name>
    <dbReference type="NCBI Taxonomy" id="93489"/>
    <lineage>
        <taxon>Eukaryota</taxon>
        <taxon>Fungi</taxon>
        <taxon>Dikarya</taxon>
        <taxon>Ascomycota</taxon>
        <taxon>Pezizomycotina</taxon>
        <taxon>Dothideomycetes</taxon>
        <taxon>Dothideomycetes incertae sedis</taxon>
        <taxon>Coniosporium</taxon>
    </lineage>
</organism>